<gene>
    <name evidence="1" type="ORF">ROV92_13350</name>
</gene>
<sequence length="70" mass="8012">MTSIVRNNLLTREGYTPYCGEARCTAGMPRTTWDGEQFRCRCGWRSSFPADFIAEYKATWLKLRAALATN</sequence>
<organism evidence="1 2">
    <name type="scientific">Stenotrophomonas maltophilia</name>
    <name type="common">Pseudomonas maltophilia</name>
    <name type="synonym">Xanthomonas maltophilia</name>
    <dbReference type="NCBI Taxonomy" id="40324"/>
    <lineage>
        <taxon>Bacteria</taxon>
        <taxon>Pseudomonadati</taxon>
        <taxon>Pseudomonadota</taxon>
        <taxon>Gammaproteobacteria</taxon>
        <taxon>Lysobacterales</taxon>
        <taxon>Lysobacteraceae</taxon>
        <taxon>Stenotrophomonas</taxon>
        <taxon>Stenotrophomonas maltophilia group</taxon>
    </lineage>
</organism>
<dbReference type="EMBL" id="JAVSKO010000005">
    <property type="protein sequence ID" value="MDT3468970.1"/>
    <property type="molecule type" value="Genomic_DNA"/>
</dbReference>
<accession>A0AAJ2JC29</accession>
<name>A0AAJ2JC29_STEMA</name>
<evidence type="ECO:0000313" key="1">
    <source>
        <dbReference type="EMBL" id="MDT3468970.1"/>
    </source>
</evidence>
<proteinExistence type="predicted"/>
<comment type="caution">
    <text evidence="1">The sequence shown here is derived from an EMBL/GenBank/DDBJ whole genome shotgun (WGS) entry which is preliminary data.</text>
</comment>
<evidence type="ECO:0000313" key="2">
    <source>
        <dbReference type="Proteomes" id="UP001251948"/>
    </source>
</evidence>
<reference evidence="1" key="1">
    <citation type="submission" date="2023-07" db="EMBL/GenBank/DDBJ databases">
        <title>Comparative genomics of clinical Stenotrophomonas maltophilia isolates reveals regions of diversity which correlate with colonization and persistence in vivo.</title>
        <authorList>
            <person name="Mcdaniel M.S."/>
            <person name="Swords W.E."/>
            <person name="Sumpter N.A."/>
            <person name="Lindgren N.R."/>
            <person name="Billiot C.E."/>
        </authorList>
    </citation>
    <scope>NUCLEOTIDE SEQUENCE</scope>
    <source>
        <strain evidence="1">Ism4</strain>
    </source>
</reference>
<dbReference type="AlphaFoldDB" id="A0AAJ2JC29"/>
<dbReference type="RefSeq" id="WP_312562734.1">
    <property type="nucleotide sequence ID" value="NZ_JAVSKO010000005.1"/>
</dbReference>
<protein>
    <submittedName>
        <fullName evidence="1">Uncharacterized protein</fullName>
    </submittedName>
</protein>
<dbReference type="Proteomes" id="UP001251948">
    <property type="component" value="Unassembled WGS sequence"/>
</dbReference>